<dbReference type="Proteomes" id="UP001153321">
    <property type="component" value="Chromosome 25"/>
</dbReference>
<dbReference type="Gene3D" id="3.30.160.60">
    <property type="entry name" value="Classic Zinc Finger"/>
    <property type="match status" value="1"/>
</dbReference>
<evidence type="ECO:0000256" key="2">
    <source>
        <dbReference type="ARBA" id="ARBA00022737"/>
    </source>
</evidence>
<name>A0A9P0I9D8_SPOLI</name>
<evidence type="ECO:0000256" key="3">
    <source>
        <dbReference type="ARBA" id="ARBA00022771"/>
    </source>
</evidence>
<dbReference type="GO" id="GO:0000977">
    <property type="term" value="F:RNA polymerase II transcription regulatory region sequence-specific DNA binding"/>
    <property type="evidence" value="ECO:0007669"/>
    <property type="project" value="TreeGrafter"/>
</dbReference>
<dbReference type="PANTHER" id="PTHR24409:SF434">
    <property type="entry name" value="FI01124P-RELATED"/>
    <property type="match status" value="1"/>
</dbReference>
<keyword evidence="4" id="KW-0862">Zinc</keyword>
<feature type="domain" description="C2H2-type" evidence="6">
    <location>
        <begin position="266"/>
        <end position="289"/>
    </location>
</feature>
<evidence type="ECO:0000256" key="5">
    <source>
        <dbReference type="PROSITE-ProRule" id="PRU00042"/>
    </source>
</evidence>
<dbReference type="GO" id="GO:0005634">
    <property type="term" value="C:nucleus"/>
    <property type="evidence" value="ECO:0007669"/>
    <property type="project" value="TreeGrafter"/>
</dbReference>
<dbReference type="PANTHER" id="PTHR24409">
    <property type="entry name" value="ZINC FINGER PROTEIN 142"/>
    <property type="match status" value="1"/>
</dbReference>
<gene>
    <name evidence="7" type="ORF">SPLIT_LOCUS7474</name>
</gene>
<protein>
    <recommendedName>
        <fullName evidence="6">C2H2-type domain-containing protein</fullName>
    </recommendedName>
</protein>
<evidence type="ECO:0000313" key="8">
    <source>
        <dbReference type="Proteomes" id="UP001153321"/>
    </source>
</evidence>
<dbReference type="InterPro" id="IPR013087">
    <property type="entry name" value="Znf_C2H2_type"/>
</dbReference>
<dbReference type="GO" id="GO:0000981">
    <property type="term" value="F:DNA-binding transcription factor activity, RNA polymerase II-specific"/>
    <property type="evidence" value="ECO:0007669"/>
    <property type="project" value="TreeGrafter"/>
</dbReference>
<keyword evidence="8" id="KW-1185">Reference proteome</keyword>
<dbReference type="PROSITE" id="PS00028">
    <property type="entry name" value="ZINC_FINGER_C2H2_1"/>
    <property type="match status" value="2"/>
</dbReference>
<evidence type="ECO:0000256" key="1">
    <source>
        <dbReference type="ARBA" id="ARBA00022723"/>
    </source>
</evidence>
<keyword evidence="1" id="KW-0479">Metal-binding</keyword>
<accession>A0A9P0I9D8</accession>
<dbReference type="AlphaFoldDB" id="A0A9P0I9D8"/>
<dbReference type="SUPFAM" id="SSF57667">
    <property type="entry name" value="beta-beta-alpha zinc fingers"/>
    <property type="match status" value="1"/>
</dbReference>
<keyword evidence="2" id="KW-0677">Repeat</keyword>
<dbReference type="EMBL" id="LR824556">
    <property type="protein sequence ID" value="CAH1642118.1"/>
    <property type="molecule type" value="Genomic_DNA"/>
</dbReference>
<evidence type="ECO:0000313" key="7">
    <source>
        <dbReference type="EMBL" id="CAH1642118.1"/>
    </source>
</evidence>
<keyword evidence="3 5" id="KW-0863">Zinc-finger</keyword>
<organism evidence="7 8">
    <name type="scientific">Spodoptera littoralis</name>
    <name type="common">Egyptian cotton leafworm</name>
    <dbReference type="NCBI Taxonomy" id="7109"/>
    <lineage>
        <taxon>Eukaryota</taxon>
        <taxon>Metazoa</taxon>
        <taxon>Ecdysozoa</taxon>
        <taxon>Arthropoda</taxon>
        <taxon>Hexapoda</taxon>
        <taxon>Insecta</taxon>
        <taxon>Pterygota</taxon>
        <taxon>Neoptera</taxon>
        <taxon>Endopterygota</taxon>
        <taxon>Lepidoptera</taxon>
        <taxon>Glossata</taxon>
        <taxon>Ditrysia</taxon>
        <taxon>Noctuoidea</taxon>
        <taxon>Noctuidae</taxon>
        <taxon>Amphipyrinae</taxon>
        <taxon>Spodoptera</taxon>
    </lineage>
</organism>
<dbReference type="InterPro" id="IPR036236">
    <property type="entry name" value="Znf_C2H2_sf"/>
</dbReference>
<dbReference type="PROSITE" id="PS50157">
    <property type="entry name" value="ZINC_FINGER_C2H2_2"/>
    <property type="match status" value="1"/>
</dbReference>
<dbReference type="SMART" id="SM00355">
    <property type="entry name" value="ZnF_C2H2"/>
    <property type="match status" value="4"/>
</dbReference>
<evidence type="ECO:0000259" key="6">
    <source>
        <dbReference type="PROSITE" id="PS50157"/>
    </source>
</evidence>
<dbReference type="GO" id="GO:0008270">
    <property type="term" value="F:zinc ion binding"/>
    <property type="evidence" value="ECO:0007669"/>
    <property type="project" value="UniProtKB-KW"/>
</dbReference>
<proteinExistence type="predicted"/>
<evidence type="ECO:0000256" key="4">
    <source>
        <dbReference type="ARBA" id="ARBA00022833"/>
    </source>
</evidence>
<sequence>MSDTQLKLANQKMNILYTSQKLLELFFDDHLPVHANASGDGDGVPGRCCRLCGGDTNLRYFGDTYVWEGVEERYDQLLFDCFGVKVTPADCMICEWCVRALRNTERFRVLVHAAFDHRPSDVSSSATLISMSTKNDATSIKQEKEQKLKPKCEVAKRREARKRLFANGVKAKRINIPCDVCKQRYPMLISSDERKTFVCSRCKKNDEIKGGALCRKCNIMMPSNMLKEHLDLHAKAQLRGKARLQQAKKSTLLSVNSTTKQRAQKFQCTRCPKKYAMARNLVLHVRNAHGDSLDTLCSVCGQNMITREKLECHLATHSSPHQCYECLLIFKNKQALVAHGTSHHIKSTSTSS</sequence>
<reference evidence="7" key="1">
    <citation type="submission" date="2022-02" db="EMBL/GenBank/DDBJ databases">
        <authorList>
            <person name="King R."/>
        </authorList>
    </citation>
    <scope>NUCLEOTIDE SEQUENCE</scope>
</reference>